<reference evidence="3 4" key="1">
    <citation type="submission" date="2018-11" db="EMBL/GenBank/DDBJ databases">
        <title>Genomic Encyclopedia of Type Strains, Phase IV (KMG-IV): sequencing the most valuable type-strain genomes for metagenomic binning, comparative biology and taxonomic classification.</title>
        <authorList>
            <person name="Goeker M."/>
        </authorList>
    </citation>
    <scope>NUCLEOTIDE SEQUENCE [LARGE SCALE GENOMIC DNA]</scope>
    <source>
        <strain evidence="3 4">DSM 29158</strain>
    </source>
</reference>
<evidence type="ECO:0000259" key="2">
    <source>
        <dbReference type="Pfam" id="PF21516"/>
    </source>
</evidence>
<comment type="caution">
    <text evidence="3">The sequence shown here is derived from an EMBL/GenBank/DDBJ whole genome shotgun (WGS) entry which is preliminary data.</text>
</comment>
<gene>
    <name evidence="3" type="ORF">EDD62_0807</name>
</gene>
<dbReference type="PANTHER" id="PTHR46434:SF1">
    <property type="entry name" value="GENETIC INTERACTOR OF PROHIBITINS 3, MITOCHONDRIAL"/>
    <property type="match status" value="1"/>
</dbReference>
<dbReference type="InterPro" id="IPR027417">
    <property type="entry name" value="P-loop_NTPase"/>
</dbReference>
<dbReference type="GO" id="GO:0005525">
    <property type="term" value="F:GTP binding"/>
    <property type="evidence" value="ECO:0007669"/>
    <property type="project" value="InterPro"/>
</dbReference>
<dbReference type="EMBL" id="RKRK01000002">
    <property type="protein sequence ID" value="RPF58165.1"/>
    <property type="molecule type" value="Genomic_DNA"/>
</dbReference>
<dbReference type="SUPFAM" id="SSF52540">
    <property type="entry name" value="P-loop containing nucleoside triphosphate hydrolases"/>
    <property type="match status" value="1"/>
</dbReference>
<evidence type="ECO:0000313" key="4">
    <source>
        <dbReference type="Proteomes" id="UP000277108"/>
    </source>
</evidence>
<dbReference type="InterPro" id="IPR006073">
    <property type="entry name" value="GTP-bd"/>
</dbReference>
<keyword evidence="4" id="KW-1185">Reference proteome</keyword>
<dbReference type="NCBIfam" id="TIGR03597">
    <property type="entry name" value="GTPase_YqeH"/>
    <property type="match status" value="1"/>
</dbReference>
<dbReference type="InterPro" id="IPR048422">
    <property type="entry name" value="NOA1/YqeH-like_C"/>
</dbReference>
<dbReference type="InterPro" id="IPR019988">
    <property type="entry name" value="GTP-bd_ribosome_bgen_YqeH"/>
</dbReference>
<dbReference type="InterPro" id="IPR050896">
    <property type="entry name" value="Mito_lipid_metab_GTPase"/>
</dbReference>
<evidence type="ECO:0000313" key="3">
    <source>
        <dbReference type="EMBL" id="RPF58165.1"/>
    </source>
</evidence>
<name>A0A3N5CFX0_9BACL</name>
<feature type="domain" description="NOA1/YqeH-like C-terminal" evidence="2">
    <location>
        <begin position="278"/>
        <end position="362"/>
    </location>
</feature>
<dbReference type="Proteomes" id="UP000277108">
    <property type="component" value="Unassembled WGS sequence"/>
</dbReference>
<feature type="domain" description="G" evidence="1">
    <location>
        <begin position="164"/>
        <end position="223"/>
    </location>
</feature>
<dbReference type="Gene3D" id="3.40.50.300">
    <property type="entry name" value="P-loop containing nucleotide triphosphate hydrolases"/>
    <property type="match status" value="1"/>
</dbReference>
<dbReference type="OrthoDB" id="9773841at2"/>
<proteinExistence type="predicted"/>
<dbReference type="PANTHER" id="PTHR46434">
    <property type="entry name" value="GENETIC INTERACTOR OF PROHIBITINS 3, MITOCHONDRIAL"/>
    <property type="match status" value="1"/>
</dbReference>
<dbReference type="RefSeq" id="WP_123807614.1">
    <property type="nucleotide sequence ID" value="NZ_RKRK01000002.1"/>
</dbReference>
<organism evidence="3 4">
    <name type="scientific">Abyssicoccus albus</name>
    <dbReference type="NCBI Taxonomy" id="1817405"/>
    <lineage>
        <taxon>Bacteria</taxon>
        <taxon>Bacillati</taxon>
        <taxon>Bacillota</taxon>
        <taxon>Bacilli</taxon>
        <taxon>Bacillales</taxon>
        <taxon>Abyssicoccaceae</taxon>
    </lineage>
</organism>
<dbReference type="Pfam" id="PF21516">
    <property type="entry name" value="YqeH-like_C"/>
    <property type="match status" value="1"/>
</dbReference>
<evidence type="ECO:0000259" key="1">
    <source>
        <dbReference type="Pfam" id="PF01926"/>
    </source>
</evidence>
<dbReference type="Pfam" id="PF01926">
    <property type="entry name" value="MMR_HSR1"/>
    <property type="match status" value="1"/>
</dbReference>
<sequence>MTIQTYKCIGCGTALQSDHPDAAGYVPKSAIDKEDIICKRCFRLKHYNEVQDVNISDEQFENIIRGLKDVNGLIVKVVDAYDIEGSWIEDLNHLIGRKDLILVINKMDILPHAMNHTRFKQWVYKRLKENKIKVLDIVLMSAIKGNGLTELMESIVKHQLDRDVYIIGTTNVGKSTLINKLIESSVGDKDVVTTSFFPGTTLDMIDIPLDENHFIFDTPGIVYPHQLSYYLSRDDLKLVTPKKEIKQRIFQLSSDQSVFIGGFARISVEFTTDDERLPFVFFQNNEIHLHRRKTEDSDAFWLEHIGGLLTPPTSSIENLKDSLQTYRFNAGQERLDIVISGLGFITIPAYAAIEVTTLNRLKVESRISIFEG</sequence>
<accession>A0A3N5CFX0</accession>
<dbReference type="CDD" id="cd01855">
    <property type="entry name" value="YqeH"/>
    <property type="match status" value="1"/>
</dbReference>
<dbReference type="AlphaFoldDB" id="A0A3N5CFX0"/>
<protein>
    <submittedName>
        <fullName evidence="3">Uncharacterized protein</fullName>
    </submittedName>
</protein>